<dbReference type="Gene3D" id="1.10.510.10">
    <property type="entry name" value="Transferase(Phosphotransferase) domain 1"/>
    <property type="match status" value="1"/>
</dbReference>
<dbReference type="Pfam" id="PF00069">
    <property type="entry name" value="Pkinase"/>
    <property type="match status" value="1"/>
</dbReference>
<feature type="region of interest" description="Disordered" evidence="3">
    <location>
        <begin position="1"/>
        <end position="20"/>
    </location>
</feature>
<keyword evidence="1" id="KW-0547">Nucleotide-binding</keyword>
<evidence type="ECO:0000256" key="3">
    <source>
        <dbReference type="SAM" id="MobiDB-lite"/>
    </source>
</evidence>
<dbReference type="GO" id="GO:0005524">
    <property type="term" value="F:ATP binding"/>
    <property type="evidence" value="ECO:0007669"/>
    <property type="project" value="UniProtKB-KW"/>
</dbReference>
<keyword evidence="6" id="KW-1185">Reference proteome</keyword>
<dbReference type="OrthoDB" id="2732257at2759"/>
<keyword evidence="2" id="KW-0067">ATP-binding</keyword>
<feature type="compositionally biased region" description="Basic and acidic residues" evidence="3">
    <location>
        <begin position="8"/>
        <end position="19"/>
    </location>
</feature>
<dbReference type="EMBL" id="KZ857383">
    <property type="protein sequence ID" value="RDX54887.1"/>
    <property type="molecule type" value="Genomic_DNA"/>
</dbReference>
<evidence type="ECO:0000256" key="2">
    <source>
        <dbReference type="ARBA" id="ARBA00022840"/>
    </source>
</evidence>
<proteinExistence type="predicted"/>
<gene>
    <name evidence="5" type="ORF">OH76DRAFT_1478401</name>
</gene>
<dbReference type="GO" id="GO:0005737">
    <property type="term" value="C:cytoplasm"/>
    <property type="evidence" value="ECO:0007669"/>
    <property type="project" value="TreeGrafter"/>
</dbReference>
<dbReference type="PROSITE" id="PS50011">
    <property type="entry name" value="PROTEIN_KINASE_DOM"/>
    <property type="match status" value="1"/>
</dbReference>
<evidence type="ECO:0000259" key="4">
    <source>
        <dbReference type="PROSITE" id="PS50011"/>
    </source>
</evidence>
<dbReference type="InterPro" id="IPR011009">
    <property type="entry name" value="Kinase-like_dom_sf"/>
</dbReference>
<accession>A0A371DQQ6</accession>
<reference evidence="5 6" key="1">
    <citation type="journal article" date="2018" name="Biotechnol. Biofuels">
        <title>Integrative visual omics of the white-rot fungus Polyporus brumalis exposes the biotechnological potential of its oxidative enzymes for delignifying raw plant biomass.</title>
        <authorList>
            <person name="Miyauchi S."/>
            <person name="Rancon A."/>
            <person name="Drula E."/>
            <person name="Hage H."/>
            <person name="Chaduli D."/>
            <person name="Favel A."/>
            <person name="Grisel S."/>
            <person name="Henrissat B."/>
            <person name="Herpoel-Gimbert I."/>
            <person name="Ruiz-Duenas F.J."/>
            <person name="Chevret D."/>
            <person name="Hainaut M."/>
            <person name="Lin J."/>
            <person name="Wang M."/>
            <person name="Pangilinan J."/>
            <person name="Lipzen A."/>
            <person name="Lesage-Meessen L."/>
            <person name="Navarro D."/>
            <person name="Riley R."/>
            <person name="Grigoriev I.V."/>
            <person name="Zhou S."/>
            <person name="Raouche S."/>
            <person name="Rosso M.N."/>
        </authorList>
    </citation>
    <scope>NUCLEOTIDE SEQUENCE [LARGE SCALE GENOMIC DNA]</scope>
    <source>
        <strain evidence="5 6">BRFM 1820</strain>
    </source>
</reference>
<sequence length="387" mass="45567">MDVPGLQEAEKDDPHKDHPLYWTNTEGGLVEEEFFWREHQQWLADHGYMLRPRYRQDWQPSWLKSNKLYFQCEDGKLPIRPNIMAATRISDGRIVTIKQVEKSHTPWEEGVIRFLSSDPLASDPHNHSIPLYDVLQSPLDNTITFLVMPYLIRIHKHKYATVGEALECFRQLFEGLHFMHHNLVAHCDVNLVNVLMDPIPLLSEPPHPNFPKRSFDFKRKVKEHTRTERPTRYYIIDFGLSRKFSPGQELIAPVSYGGDKSVPEYRDASRRVSNPFAIDVYCLGSMIQEWFVDKSRSLDFLKPLLEEMRRKAPEERPTIDEAFKHFEELRLSLSEWTLRSRYVYRNEFFPGRMYRACRHVVRTVKYIRRGLPALPTPTAVPQHSLPS</sequence>
<dbReference type="GO" id="GO:0004674">
    <property type="term" value="F:protein serine/threonine kinase activity"/>
    <property type="evidence" value="ECO:0007669"/>
    <property type="project" value="TreeGrafter"/>
</dbReference>
<evidence type="ECO:0000313" key="5">
    <source>
        <dbReference type="EMBL" id="RDX54887.1"/>
    </source>
</evidence>
<protein>
    <recommendedName>
        <fullName evidence="4">Protein kinase domain-containing protein</fullName>
    </recommendedName>
</protein>
<dbReference type="SUPFAM" id="SSF56112">
    <property type="entry name" value="Protein kinase-like (PK-like)"/>
    <property type="match status" value="1"/>
</dbReference>
<evidence type="ECO:0000313" key="6">
    <source>
        <dbReference type="Proteomes" id="UP000256964"/>
    </source>
</evidence>
<organism evidence="5 6">
    <name type="scientific">Lentinus brumalis</name>
    <dbReference type="NCBI Taxonomy" id="2498619"/>
    <lineage>
        <taxon>Eukaryota</taxon>
        <taxon>Fungi</taxon>
        <taxon>Dikarya</taxon>
        <taxon>Basidiomycota</taxon>
        <taxon>Agaricomycotina</taxon>
        <taxon>Agaricomycetes</taxon>
        <taxon>Polyporales</taxon>
        <taxon>Polyporaceae</taxon>
        <taxon>Lentinus</taxon>
    </lineage>
</organism>
<name>A0A371DQQ6_9APHY</name>
<dbReference type="STRING" id="139420.A0A371DQQ6"/>
<dbReference type="PANTHER" id="PTHR24346:SF30">
    <property type="entry name" value="MATERNAL EMBRYONIC LEUCINE ZIPPER KINASE"/>
    <property type="match status" value="1"/>
</dbReference>
<dbReference type="InterPro" id="IPR000719">
    <property type="entry name" value="Prot_kinase_dom"/>
</dbReference>
<dbReference type="PANTHER" id="PTHR24346">
    <property type="entry name" value="MAP/MICROTUBULE AFFINITY-REGULATING KINASE"/>
    <property type="match status" value="1"/>
</dbReference>
<dbReference type="GO" id="GO:0035556">
    <property type="term" value="P:intracellular signal transduction"/>
    <property type="evidence" value="ECO:0007669"/>
    <property type="project" value="TreeGrafter"/>
</dbReference>
<evidence type="ECO:0000256" key="1">
    <source>
        <dbReference type="ARBA" id="ARBA00022741"/>
    </source>
</evidence>
<feature type="domain" description="Protein kinase" evidence="4">
    <location>
        <begin position="63"/>
        <end position="349"/>
    </location>
</feature>
<dbReference type="AlphaFoldDB" id="A0A371DQQ6"/>
<dbReference type="SMART" id="SM00220">
    <property type="entry name" value="S_TKc"/>
    <property type="match status" value="1"/>
</dbReference>
<dbReference type="Proteomes" id="UP000256964">
    <property type="component" value="Unassembled WGS sequence"/>
</dbReference>